<sequence length="142" mass="15101">MKTLLLGLLLLLGAPALAQTLVEVTTVAAIASSLDASVRFPSGSFKAGRGSEAIVARIPDASRFNLEVYAARGVAARLQPGFVQQILTGFAASGYFVENQQETQVAGEVRTRYNLRDEAGRAAILFVVRKGDELVFAFGKAK</sequence>
<evidence type="ECO:0000256" key="1">
    <source>
        <dbReference type="SAM" id="SignalP"/>
    </source>
</evidence>
<organism evidence="2 3">
    <name type="scientific">Meiothermus taiwanensis</name>
    <dbReference type="NCBI Taxonomy" id="172827"/>
    <lineage>
        <taxon>Bacteria</taxon>
        <taxon>Thermotogati</taxon>
        <taxon>Deinococcota</taxon>
        <taxon>Deinococci</taxon>
        <taxon>Thermales</taxon>
        <taxon>Thermaceae</taxon>
        <taxon>Meiothermus</taxon>
    </lineage>
</organism>
<evidence type="ECO:0000313" key="3">
    <source>
        <dbReference type="Proteomes" id="UP000266089"/>
    </source>
</evidence>
<feature type="signal peptide" evidence="1">
    <location>
        <begin position="1"/>
        <end position="18"/>
    </location>
</feature>
<comment type="caution">
    <text evidence="2">The sequence shown here is derived from an EMBL/GenBank/DDBJ whole genome shotgun (WGS) entry which is preliminary data.</text>
</comment>
<name>A0A399DUR8_9DEIN</name>
<dbReference type="OrthoDB" id="26137at2"/>
<reference evidence="2 3" key="1">
    <citation type="submission" date="2018-08" db="EMBL/GenBank/DDBJ databases">
        <title>Meiothermus cateniformans JCM 15151 genome sequencing project.</title>
        <authorList>
            <person name="Da Costa M.S."/>
            <person name="Albuquerque L."/>
            <person name="Raposo P."/>
            <person name="Froufe H.J.C."/>
            <person name="Barroso C.S."/>
            <person name="Egas C."/>
        </authorList>
    </citation>
    <scope>NUCLEOTIDE SEQUENCE [LARGE SCALE GENOMIC DNA]</scope>
    <source>
        <strain evidence="2 3">JCM 15151</strain>
    </source>
</reference>
<keyword evidence="1" id="KW-0732">Signal</keyword>
<gene>
    <name evidence="2" type="ORF">Mcate_02494</name>
</gene>
<feature type="chain" id="PRO_5017273166" evidence="1">
    <location>
        <begin position="19"/>
        <end position="142"/>
    </location>
</feature>
<accession>A0A399DUR8</accession>
<dbReference type="AlphaFoldDB" id="A0A399DUR8"/>
<proteinExistence type="predicted"/>
<dbReference type="Proteomes" id="UP000266089">
    <property type="component" value="Unassembled WGS sequence"/>
</dbReference>
<dbReference type="EMBL" id="QWKX01000088">
    <property type="protein sequence ID" value="RIH74898.1"/>
    <property type="molecule type" value="Genomic_DNA"/>
</dbReference>
<dbReference type="RefSeq" id="WP_119361786.1">
    <property type="nucleotide sequence ID" value="NZ_JBHSXZ010000074.1"/>
</dbReference>
<evidence type="ECO:0000313" key="2">
    <source>
        <dbReference type="EMBL" id="RIH74898.1"/>
    </source>
</evidence>
<protein>
    <submittedName>
        <fullName evidence="2">Uncharacterized protein</fullName>
    </submittedName>
</protein>